<evidence type="ECO:0000256" key="7">
    <source>
        <dbReference type="SAM" id="SignalP"/>
    </source>
</evidence>
<dbReference type="AGR" id="ZFIN:ZDB-GENE-190523-2"/>
<gene>
    <name evidence="10 11" type="primary">cd58</name>
</gene>
<feature type="domain" description="Ig-like" evidence="8">
    <location>
        <begin position="122"/>
        <end position="196"/>
    </location>
</feature>
<name>A0A8M3AVN9_DANRE</name>
<keyword evidence="3 6" id="KW-0472">Membrane</keyword>
<evidence type="ECO:0000313" key="9">
    <source>
        <dbReference type="Proteomes" id="UP000000437"/>
    </source>
</evidence>
<dbReference type="InterPro" id="IPR003599">
    <property type="entry name" value="Ig_sub"/>
</dbReference>
<dbReference type="OrthoDB" id="9427418at2759"/>
<dbReference type="GO" id="GO:0005886">
    <property type="term" value="C:plasma membrane"/>
    <property type="evidence" value="ECO:0000314"/>
    <property type="project" value="ZFIN"/>
</dbReference>
<dbReference type="Pfam" id="PF07679">
    <property type="entry name" value="I-set"/>
    <property type="match status" value="1"/>
</dbReference>
<feature type="compositionally biased region" description="Low complexity" evidence="5">
    <location>
        <begin position="345"/>
        <end position="356"/>
    </location>
</feature>
<dbReference type="KEGG" id="dre:572028"/>
<evidence type="ECO:0000259" key="8">
    <source>
        <dbReference type="PROSITE" id="PS50835"/>
    </source>
</evidence>
<dbReference type="CTD" id="965"/>
<evidence type="ECO:0000256" key="1">
    <source>
        <dbReference type="ARBA" id="ARBA00004370"/>
    </source>
</evidence>
<reference evidence="10" key="1">
    <citation type="submission" date="2025-08" db="UniProtKB">
        <authorList>
            <consortium name="RefSeq"/>
        </authorList>
    </citation>
    <scope>IDENTIFICATION</scope>
    <source>
        <strain evidence="10">Tuebingen</strain>
        <tissue evidence="10">Fibroblasts and whole tissue</tissue>
    </source>
</reference>
<feature type="chain" id="PRO_5035464565" evidence="7">
    <location>
        <begin position="26"/>
        <end position="370"/>
    </location>
</feature>
<protein>
    <submittedName>
        <fullName evidence="10">Uncharacterized protein cd58</fullName>
    </submittedName>
</protein>
<comment type="subcellular location">
    <subcellularLocation>
        <location evidence="1">Membrane</location>
    </subcellularLocation>
</comment>
<sequence>MRRLCGVLNLFICLILSRFNAVTSTIYIENGRTLTLNVTIQGNPEEILWKFNGNKLAERDLTDFQDYGQFKGRSRINITSGQLTVRNATRRDSGTYESEIQISGKLQMSKHEVRVIDAVQKPSVSCKVNKTTESTTLRCSVPDPQSVSYRWTTEQSDSDQHLGPQLQISSDQQSDSVYTCTVSNPVSWSNTSVTLRACGTDNSVLKNILIGLLVITALIIMIAVIICLLQRSTGLTYAARKIRIRRTPKTTNTHHAERQEQAFVNLKKKEKQYINNDDYDDEEEDDKPDDEHDERSNENRTNHDKSEHLPPATDPQERKADAEERTEEPENTDAENTEETRLAETTETTEGATEAGGDAEDVDTNAEDGD</sequence>
<dbReference type="SUPFAM" id="SSF48726">
    <property type="entry name" value="Immunoglobulin"/>
    <property type="match status" value="2"/>
</dbReference>
<dbReference type="InterPro" id="IPR013098">
    <property type="entry name" value="Ig_I-set"/>
</dbReference>
<dbReference type="GO" id="GO:0006955">
    <property type="term" value="P:immune response"/>
    <property type="evidence" value="ECO:0000318"/>
    <property type="project" value="GO_Central"/>
</dbReference>
<evidence type="ECO:0000256" key="5">
    <source>
        <dbReference type="SAM" id="MobiDB-lite"/>
    </source>
</evidence>
<dbReference type="InterPro" id="IPR013783">
    <property type="entry name" value="Ig-like_fold"/>
</dbReference>
<feature type="region of interest" description="Disordered" evidence="5">
    <location>
        <begin position="248"/>
        <end position="370"/>
    </location>
</feature>
<dbReference type="InterPro" id="IPR036179">
    <property type="entry name" value="Ig-like_dom_sf"/>
</dbReference>
<keyword evidence="9" id="KW-1185">Reference proteome</keyword>
<feature type="domain" description="Ig-like" evidence="8">
    <location>
        <begin position="17"/>
        <end position="109"/>
    </location>
</feature>
<evidence type="ECO:0000313" key="10">
    <source>
        <dbReference type="RefSeq" id="XP_009302667.1"/>
    </source>
</evidence>
<dbReference type="PROSITE" id="PS50835">
    <property type="entry name" value="IG_LIKE"/>
    <property type="match status" value="2"/>
</dbReference>
<evidence type="ECO:0000256" key="6">
    <source>
        <dbReference type="SAM" id="Phobius"/>
    </source>
</evidence>
<feature type="signal peptide" evidence="7">
    <location>
        <begin position="1"/>
        <end position="25"/>
    </location>
</feature>
<dbReference type="InterPro" id="IPR007110">
    <property type="entry name" value="Ig-like_dom"/>
</dbReference>
<evidence type="ECO:0000256" key="2">
    <source>
        <dbReference type="ARBA" id="ARBA00022729"/>
    </source>
</evidence>
<dbReference type="PANTHER" id="PTHR12080">
    <property type="entry name" value="SIGNALING LYMPHOCYTIC ACTIVATION MOLECULE"/>
    <property type="match status" value="1"/>
</dbReference>
<dbReference type="SMART" id="SM00409">
    <property type="entry name" value="IG"/>
    <property type="match status" value="2"/>
</dbReference>
<evidence type="ECO:0000313" key="11">
    <source>
        <dbReference type="ZFIN" id="ZDB-GENE-190523-2"/>
    </source>
</evidence>
<dbReference type="ZFIN" id="ZDB-GENE-190523-2">
    <property type="gene designation" value="cd58"/>
</dbReference>
<evidence type="ECO:0000256" key="4">
    <source>
        <dbReference type="ARBA" id="ARBA00023180"/>
    </source>
</evidence>
<dbReference type="AlphaFoldDB" id="A0A8M3AVN9"/>
<dbReference type="RefSeq" id="XP_009302667.1">
    <property type="nucleotide sequence ID" value="XM_009304392.5"/>
</dbReference>
<dbReference type="FunCoup" id="A0A8M3AVN9">
    <property type="interactions" value="713"/>
</dbReference>
<keyword evidence="6" id="KW-1133">Transmembrane helix</keyword>
<dbReference type="Proteomes" id="UP000000437">
    <property type="component" value="Chromosome 9"/>
</dbReference>
<feature type="transmembrane region" description="Helical" evidence="6">
    <location>
        <begin position="208"/>
        <end position="229"/>
    </location>
</feature>
<feature type="compositionally biased region" description="Acidic residues" evidence="5">
    <location>
        <begin position="357"/>
        <end position="370"/>
    </location>
</feature>
<dbReference type="CDD" id="cd00096">
    <property type="entry name" value="Ig"/>
    <property type="match status" value="1"/>
</dbReference>
<dbReference type="Gene3D" id="2.60.40.10">
    <property type="entry name" value="Immunoglobulins"/>
    <property type="match status" value="2"/>
</dbReference>
<dbReference type="GeneID" id="572028"/>
<feature type="compositionally biased region" description="Basic and acidic residues" evidence="5">
    <location>
        <begin position="289"/>
        <end position="308"/>
    </location>
</feature>
<keyword evidence="6" id="KW-0812">Transmembrane</keyword>
<evidence type="ECO:0000256" key="3">
    <source>
        <dbReference type="ARBA" id="ARBA00023136"/>
    </source>
</evidence>
<keyword evidence="4" id="KW-0325">Glycoprotein</keyword>
<feature type="compositionally biased region" description="Acidic residues" evidence="5">
    <location>
        <begin position="324"/>
        <end position="337"/>
    </location>
</feature>
<dbReference type="PANTHER" id="PTHR12080:SF134">
    <property type="entry name" value="CD48 ANTIGEN"/>
    <property type="match status" value="1"/>
</dbReference>
<accession>A0A8M3AVN9</accession>
<dbReference type="InterPro" id="IPR015631">
    <property type="entry name" value="CD2/SLAM_rcpt"/>
</dbReference>
<proteinExistence type="predicted"/>
<feature type="compositionally biased region" description="Acidic residues" evidence="5">
    <location>
        <begin position="277"/>
        <end position="288"/>
    </location>
</feature>
<organism evidence="9 10">
    <name type="scientific">Danio rerio</name>
    <name type="common">Zebrafish</name>
    <name type="synonym">Brachydanio rerio</name>
    <dbReference type="NCBI Taxonomy" id="7955"/>
    <lineage>
        <taxon>Eukaryota</taxon>
        <taxon>Metazoa</taxon>
        <taxon>Chordata</taxon>
        <taxon>Craniata</taxon>
        <taxon>Vertebrata</taxon>
        <taxon>Euteleostomi</taxon>
        <taxon>Actinopterygii</taxon>
        <taxon>Neopterygii</taxon>
        <taxon>Teleostei</taxon>
        <taxon>Ostariophysi</taxon>
        <taxon>Cypriniformes</taxon>
        <taxon>Danionidae</taxon>
        <taxon>Danioninae</taxon>
        <taxon>Danio</taxon>
    </lineage>
</organism>
<keyword evidence="2 7" id="KW-0732">Signal</keyword>